<dbReference type="Proteomes" id="UP000828251">
    <property type="component" value="Unassembled WGS sequence"/>
</dbReference>
<dbReference type="OrthoDB" id="997239at2759"/>
<comment type="caution">
    <text evidence="1">The sequence shown here is derived from an EMBL/GenBank/DDBJ whole genome shotgun (WGS) entry which is preliminary data.</text>
</comment>
<dbReference type="PANTHER" id="PTHR33116:SF80">
    <property type="entry name" value="REVERSE TRANSCRIPTASE ZINC-BINDING DOMAIN-CONTAINING PROTEIN"/>
    <property type="match status" value="1"/>
</dbReference>
<keyword evidence="2" id="KW-1185">Reference proteome</keyword>
<organism evidence="1 2">
    <name type="scientific">Gossypium stocksii</name>
    <dbReference type="NCBI Taxonomy" id="47602"/>
    <lineage>
        <taxon>Eukaryota</taxon>
        <taxon>Viridiplantae</taxon>
        <taxon>Streptophyta</taxon>
        <taxon>Embryophyta</taxon>
        <taxon>Tracheophyta</taxon>
        <taxon>Spermatophyta</taxon>
        <taxon>Magnoliopsida</taxon>
        <taxon>eudicotyledons</taxon>
        <taxon>Gunneridae</taxon>
        <taxon>Pentapetalae</taxon>
        <taxon>rosids</taxon>
        <taxon>malvids</taxon>
        <taxon>Malvales</taxon>
        <taxon>Malvaceae</taxon>
        <taxon>Malvoideae</taxon>
        <taxon>Gossypium</taxon>
    </lineage>
</organism>
<protein>
    <submittedName>
        <fullName evidence="1">Uncharacterized protein</fullName>
    </submittedName>
</protein>
<dbReference type="PANTHER" id="PTHR33116">
    <property type="entry name" value="REVERSE TRANSCRIPTASE ZINC-BINDING DOMAIN-CONTAINING PROTEIN-RELATED-RELATED"/>
    <property type="match status" value="1"/>
</dbReference>
<evidence type="ECO:0000313" key="1">
    <source>
        <dbReference type="EMBL" id="KAH1032800.1"/>
    </source>
</evidence>
<gene>
    <name evidence="1" type="ORF">J1N35_044974</name>
</gene>
<sequence>MTFCTRFKVGRLQMRYIGAPFVSRKPSHFLHKKFSRSNCVALTNRIQGWSTKQLNYVGRLQLIKAIIFSVQAYWSHQFLMLKIILNKLICALLAGERSFWIAWIKEIVRAHLGERPINRVDPINASFCASWGIIG</sequence>
<dbReference type="AlphaFoldDB" id="A0A9D3UAI5"/>
<proteinExistence type="predicted"/>
<name>A0A9D3UAI5_9ROSI</name>
<dbReference type="EMBL" id="JAIQCV010000013">
    <property type="protein sequence ID" value="KAH1032800.1"/>
    <property type="molecule type" value="Genomic_DNA"/>
</dbReference>
<reference evidence="1 2" key="1">
    <citation type="journal article" date="2021" name="Plant Biotechnol. J.">
        <title>Multi-omics assisted identification of the key and species-specific regulatory components of drought-tolerant mechanisms in Gossypium stocksii.</title>
        <authorList>
            <person name="Yu D."/>
            <person name="Ke L."/>
            <person name="Zhang D."/>
            <person name="Wu Y."/>
            <person name="Sun Y."/>
            <person name="Mei J."/>
            <person name="Sun J."/>
            <person name="Sun Y."/>
        </authorList>
    </citation>
    <scope>NUCLEOTIDE SEQUENCE [LARGE SCALE GENOMIC DNA]</scope>
    <source>
        <strain evidence="2">cv. E1</strain>
        <tissue evidence="1">Leaf</tissue>
    </source>
</reference>
<accession>A0A9D3UAI5</accession>
<evidence type="ECO:0000313" key="2">
    <source>
        <dbReference type="Proteomes" id="UP000828251"/>
    </source>
</evidence>